<comment type="caution">
    <text evidence="8">The sequence shown here is derived from an EMBL/GenBank/DDBJ whole genome shotgun (WGS) entry which is preliminary data.</text>
</comment>
<sequence>MILWQNILNECKIMAERQEKDKLKLPNRKFRIGIVQAQFNQDVTDAQLAEAMRCLDEYGVEVDVIKVPGSFELPYILQQQAASGKFHGLIAIGCLVKGDTIHFEVVSYSLPVALHRLIQEYKLPIGFGVVTANTLEQAAERSWLAYDAAYAVLQSLIETESLRT</sequence>
<dbReference type="Proteomes" id="UP000230292">
    <property type="component" value="Unassembled WGS sequence"/>
</dbReference>
<proteinExistence type="inferred from homology"/>
<feature type="binding site" evidence="7">
    <location>
        <position position="141"/>
    </location>
    <ligand>
        <name>(2S)-2-hydroxy-3-oxobutyl phosphate</name>
        <dbReference type="ChEBI" id="CHEBI:58830"/>
    </ligand>
</feature>
<dbReference type="PANTHER" id="PTHR21058:SF0">
    <property type="entry name" value="6,7-DIMETHYL-8-RIBITYLLUMAZINE SYNTHASE"/>
    <property type="match status" value="1"/>
</dbReference>
<dbReference type="NCBIfam" id="TIGR00114">
    <property type="entry name" value="lumazine-synth"/>
    <property type="match status" value="1"/>
</dbReference>
<dbReference type="CDD" id="cd09209">
    <property type="entry name" value="Lumazine_synthase-I"/>
    <property type="match status" value="1"/>
</dbReference>
<feature type="active site" description="Proton donor" evidence="7">
    <location>
        <position position="102"/>
    </location>
</feature>
<dbReference type="InterPro" id="IPR002180">
    <property type="entry name" value="LS/RS"/>
</dbReference>
<evidence type="ECO:0000256" key="4">
    <source>
        <dbReference type="ARBA" id="ARBA00022619"/>
    </source>
</evidence>
<dbReference type="GO" id="GO:0000906">
    <property type="term" value="F:6,7-dimethyl-8-ribityllumazine synthase activity"/>
    <property type="evidence" value="ECO:0007669"/>
    <property type="project" value="UniProtKB-UniRule"/>
</dbReference>
<evidence type="ECO:0000313" key="8">
    <source>
        <dbReference type="EMBL" id="PIW37096.1"/>
    </source>
</evidence>
<feature type="binding site" evidence="7">
    <location>
        <position position="39"/>
    </location>
    <ligand>
        <name>5-amino-6-(D-ribitylamino)uracil</name>
        <dbReference type="ChEBI" id="CHEBI:15934"/>
    </ligand>
</feature>
<accession>A0A2M7H4D7</accession>
<protein>
    <recommendedName>
        <fullName evidence="3 7">6,7-dimethyl-8-ribityllumazine synthase</fullName>
        <shortName evidence="7">DMRL synthase</shortName>
        <shortName evidence="7">LS</shortName>
        <shortName evidence="7">Lumazine synthase</shortName>
        <ecNumber evidence="3 7">2.5.1.78</ecNumber>
    </recommendedName>
</protein>
<name>A0A2M7H4D7_9BACT</name>
<evidence type="ECO:0000256" key="1">
    <source>
        <dbReference type="ARBA" id="ARBA00004917"/>
    </source>
</evidence>
<dbReference type="GO" id="GO:0009231">
    <property type="term" value="P:riboflavin biosynthetic process"/>
    <property type="evidence" value="ECO:0007669"/>
    <property type="project" value="UniProtKB-UniRule"/>
</dbReference>
<dbReference type="HAMAP" id="MF_00178">
    <property type="entry name" value="Lumazine_synth"/>
    <property type="match status" value="1"/>
</dbReference>
<dbReference type="InterPro" id="IPR034964">
    <property type="entry name" value="LS"/>
</dbReference>
<evidence type="ECO:0000256" key="2">
    <source>
        <dbReference type="ARBA" id="ARBA00007424"/>
    </source>
</evidence>
<dbReference type="InterPro" id="IPR036467">
    <property type="entry name" value="LS/RS_sf"/>
</dbReference>
<dbReference type="Gene3D" id="3.40.50.960">
    <property type="entry name" value="Lumazine/riboflavin synthase"/>
    <property type="match status" value="1"/>
</dbReference>
<evidence type="ECO:0000256" key="6">
    <source>
        <dbReference type="ARBA" id="ARBA00048785"/>
    </source>
</evidence>
<dbReference type="Pfam" id="PF00885">
    <property type="entry name" value="DMRL_synthase"/>
    <property type="match status" value="1"/>
</dbReference>
<comment type="similarity">
    <text evidence="2 7">Belongs to the DMRL synthase family.</text>
</comment>
<comment type="function">
    <text evidence="7">Catalyzes the formation of 6,7-dimethyl-8-ribityllumazine by condensation of 5-amino-6-(D-ribitylamino)uracil with 3,4-dihydroxy-2-butanone 4-phosphate. This is the penultimate step in the biosynthesis of riboflavin.</text>
</comment>
<feature type="binding site" evidence="7">
    <location>
        <begin position="94"/>
        <end position="96"/>
    </location>
    <ligand>
        <name>5-amino-6-(D-ribitylamino)uracil</name>
        <dbReference type="ChEBI" id="CHEBI:15934"/>
    </ligand>
</feature>
<comment type="catalytic activity">
    <reaction evidence="6 7">
        <text>(2S)-2-hydroxy-3-oxobutyl phosphate + 5-amino-6-(D-ribitylamino)uracil = 6,7-dimethyl-8-(1-D-ribityl)lumazine + phosphate + 2 H2O + H(+)</text>
        <dbReference type="Rhea" id="RHEA:26152"/>
        <dbReference type="ChEBI" id="CHEBI:15377"/>
        <dbReference type="ChEBI" id="CHEBI:15378"/>
        <dbReference type="ChEBI" id="CHEBI:15934"/>
        <dbReference type="ChEBI" id="CHEBI:43474"/>
        <dbReference type="ChEBI" id="CHEBI:58201"/>
        <dbReference type="ChEBI" id="CHEBI:58830"/>
        <dbReference type="EC" id="2.5.1.78"/>
    </reaction>
</comment>
<feature type="binding site" evidence="7">
    <location>
        <begin position="99"/>
        <end position="100"/>
    </location>
    <ligand>
        <name>(2S)-2-hydroxy-3-oxobutyl phosphate</name>
        <dbReference type="ChEBI" id="CHEBI:58830"/>
    </ligand>
</feature>
<dbReference type="EC" id="2.5.1.78" evidence="3 7"/>
<evidence type="ECO:0000313" key="9">
    <source>
        <dbReference type="Proteomes" id="UP000230292"/>
    </source>
</evidence>
<evidence type="ECO:0000256" key="3">
    <source>
        <dbReference type="ARBA" id="ARBA00012664"/>
    </source>
</evidence>
<dbReference type="AlphaFoldDB" id="A0A2M7H4D7"/>
<dbReference type="GO" id="GO:0009349">
    <property type="term" value="C:riboflavin synthase complex"/>
    <property type="evidence" value="ECO:0007669"/>
    <property type="project" value="UniProtKB-UniRule"/>
</dbReference>
<dbReference type="GO" id="GO:0005829">
    <property type="term" value="C:cytosol"/>
    <property type="evidence" value="ECO:0007669"/>
    <property type="project" value="TreeGrafter"/>
</dbReference>
<dbReference type="EMBL" id="PFGC01000023">
    <property type="protein sequence ID" value="PIW37096.1"/>
    <property type="molecule type" value="Genomic_DNA"/>
</dbReference>
<reference evidence="8 9" key="1">
    <citation type="submission" date="2017-09" db="EMBL/GenBank/DDBJ databases">
        <title>Depth-based differentiation of microbial function through sediment-hosted aquifers and enrichment of novel symbionts in the deep terrestrial subsurface.</title>
        <authorList>
            <person name="Probst A.J."/>
            <person name="Ladd B."/>
            <person name="Jarett J.K."/>
            <person name="Geller-Mcgrath D.E."/>
            <person name="Sieber C.M."/>
            <person name="Emerson J.B."/>
            <person name="Anantharaman K."/>
            <person name="Thomas B.C."/>
            <person name="Malmstrom R."/>
            <person name="Stieglmeier M."/>
            <person name="Klingl A."/>
            <person name="Woyke T."/>
            <person name="Ryan C.M."/>
            <person name="Banfield J.F."/>
        </authorList>
    </citation>
    <scope>NUCLEOTIDE SEQUENCE [LARGE SCALE GENOMIC DNA]</scope>
    <source>
        <strain evidence="8">CG15_BIG_FIL_POST_REV_8_21_14_020_45_12</strain>
    </source>
</reference>
<evidence type="ECO:0000256" key="5">
    <source>
        <dbReference type="ARBA" id="ARBA00022679"/>
    </source>
</evidence>
<comment type="pathway">
    <text evidence="1 7">Cofactor biosynthesis; riboflavin biosynthesis; riboflavin from 2-hydroxy-3-oxobutyl phosphate and 5-amino-6-(D-ribitylamino)uracil: step 1/2.</text>
</comment>
<dbReference type="SUPFAM" id="SSF52121">
    <property type="entry name" value="Lumazine synthase"/>
    <property type="match status" value="1"/>
</dbReference>
<feature type="binding site" evidence="7">
    <location>
        <begin position="70"/>
        <end position="72"/>
    </location>
    <ligand>
        <name>5-amino-6-(D-ribitylamino)uracil</name>
        <dbReference type="ChEBI" id="CHEBI:15934"/>
    </ligand>
</feature>
<feature type="binding site" evidence="7">
    <location>
        <position position="127"/>
    </location>
    <ligand>
        <name>5-amino-6-(D-ribitylamino)uracil</name>
        <dbReference type="ChEBI" id="CHEBI:15934"/>
    </ligand>
</feature>
<organism evidence="8 9">
    <name type="scientific">Candidatus Kerfeldbacteria bacterium CG15_BIG_FIL_POST_REV_8_21_14_020_45_12</name>
    <dbReference type="NCBI Taxonomy" id="2014247"/>
    <lineage>
        <taxon>Bacteria</taxon>
        <taxon>Candidatus Kerfeldiibacteriota</taxon>
    </lineage>
</organism>
<evidence type="ECO:0000256" key="7">
    <source>
        <dbReference type="HAMAP-Rule" id="MF_00178"/>
    </source>
</evidence>
<dbReference type="UniPathway" id="UPA00275">
    <property type="reaction ID" value="UER00404"/>
</dbReference>
<keyword evidence="4 7" id="KW-0686">Riboflavin biosynthesis</keyword>
<dbReference type="PANTHER" id="PTHR21058">
    <property type="entry name" value="6,7-DIMETHYL-8-RIBITYLLUMAZINE SYNTHASE DMRL SYNTHASE LUMAZINE SYNTHASE"/>
    <property type="match status" value="1"/>
</dbReference>
<keyword evidence="5 7" id="KW-0808">Transferase</keyword>
<gene>
    <name evidence="7 8" type="primary">ribH</name>
    <name evidence="8" type="ORF">COW24_01945</name>
</gene>